<proteinExistence type="predicted"/>
<protein>
    <submittedName>
        <fullName evidence="1">Uncharacterized protein</fullName>
    </submittedName>
</protein>
<dbReference type="EMBL" id="CP081303">
    <property type="protein sequence ID" value="QZE15614.1"/>
    <property type="molecule type" value="Genomic_DNA"/>
</dbReference>
<dbReference type="Proteomes" id="UP000826212">
    <property type="component" value="Chromosome"/>
</dbReference>
<evidence type="ECO:0000313" key="1">
    <source>
        <dbReference type="EMBL" id="QZE15614.1"/>
    </source>
</evidence>
<reference evidence="1" key="1">
    <citation type="submission" date="2021-08" db="EMBL/GenBank/DDBJ databases">
        <title>Novel anaerobic bacterium isolated from sea squirt in East Sea, Republic of Korea.</title>
        <authorList>
            <person name="Nguyen T.H."/>
            <person name="Li Z."/>
            <person name="Lee Y.-J."/>
            <person name="Ko J."/>
            <person name="Kim S.-G."/>
        </authorList>
    </citation>
    <scope>NUCLEOTIDE SEQUENCE</scope>
    <source>
        <strain evidence="1">KCTC 25031</strain>
    </source>
</reference>
<keyword evidence="2" id="KW-1185">Reference proteome</keyword>
<evidence type="ECO:0000313" key="2">
    <source>
        <dbReference type="Proteomes" id="UP000826212"/>
    </source>
</evidence>
<gene>
    <name evidence="1" type="ORF">K4L44_07210</name>
</gene>
<accession>A0AC61NIR1</accession>
<organism evidence="1 2">
    <name type="scientific">Halosquirtibacter laminarini</name>
    <dbReference type="NCBI Taxonomy" id="3374600"/>
    <lineage>
        <taxon>Bacteria</taxon>
        <taxon>Pseudomonadati</taxon>
        <taxon>Bacteroidota</taxon>
        <taxon>Bacteroidia</taxon>
        <taxon>Marinilabiliales</taxon>
        <taxon>Prolixibacteraceae</taxon>
        <taxon>Halosquirtibacter</taxon>
    </lineage>
</organism>
<name>A0AC61NIR1_9BACT</name>
<sequence length="129" mass="15859">MDILSNIAALHLEHNKWREDMRFYHRLIKFYRKHLAELATDKIEEKEFMKKLEVIQNELLIEEGEIRKLHHIIDGDEKKLSTITADSDMEDKIMFFNAHLRLNEQMEQFYCLFNQLKKKYLNFCIKWQR</sequence>